<proteinExistence type="predicted"/>
<dbReference type="Pfam" id="PF15781">
    <property type="entry name" value="ParE-like_toxin"/>
    <property type="match status" value="1"/>
</dbReference>
<reference evidence="1" key="1">
    <citation type="submission" date="2019-02" db="EMBL/GenBank/DDBJ databases">
        <authorList>
            <person name="Gruber-Vodicka R. H."/>
            <person name="Seah K. B. B."/>
        </authorList>
    </citation>
    <scope>NUCLEOTIDE SEQUENCE</scope>
    <source>
        <strain evidence="1">BECK_M6</strain>
    </source>
</reference>
<accession>A0A450UW47</accession>
<dbReference type="InterPro" id="IPR031552">
    <property type="entry name" value="ParE-like_toxin"/>
</dbReference>
<dbReference type="AlphaFoldDB" id="A0A450UW47"/>
<organism evidence="1">
    <name type="scientific">Candidatus Kentrum sp. LFY</name>
    <dbReference type="NCBI Taxonomy" id="2126342"/>
    <lineage>
        <taxon>Bacteria</taxon>
        <taxon>Pseudomonadati</taxon>
        <taxon>Pseudomonadota</taxon>
        <taxon>Gammaproteobacteria</taxon>
        <taxon>Candidatus Kentrum</taxon>
    </lineage>
</organism>
<dbReference type="EMBL" id="CAADFH010000062">
    <property type="protein sequence ID" value="VFJ96752.1"/>
    <property type="molecule type" value="Genomic_DNA"/>
</dbReference>
<sequence length="112" mass="12892">MKSRDESLERGVVATGHFNRIVKKLSPRVKAALDEAIRIVISDPEAGRMKVGDLAGIRVYKFKVKTQLYLFSYIDDVDNDRIVLLYFGTHENFYRDHGGRTGWDDPRTDRTC</sequence>
<protein>
    <submittedName>
        <fullName evidence="1">ParE-like toxin of type II toxin-antitoxin system</fullName>
    </submittedName>
</protein>
<evidence type="ECO:0000313" key="1">
    <source>
        <dbReference type="EMBL" id="VFJ96752.1"/>
    </source>
</evidence>
<name>A0A450UW47_9GAMM</name>
<gene>
    <name evidence="1" type="ORF">BECKLFY1418A_GA0070994_106219</name>
</gene>